<evidence type="ECO:0000313" key="2">
    <source>
        <dbReference type="Proteomes" id="UP001240164"/>
    </source>
</evidence>
<proteinExistence type="predicted"/>
<accession>A0ABD5ARV2</accession>
<name>A0ABD5ARV2_ACICA</name>
<protein>
    <submittedName>
        <fullName evidence="1">Uncharacterized protein</fullName>
    </submittedName>
</protein>
<comment type="caution">
    <text evidence="1">The sequence shown here is derived from an EMBL/GenBank/DDBJ whole genome shotgun (WGS) entry which is preliminary data.</text>
</comment>
<dbReference type="EMBL" id="JAUSQP010000007">
    <property type="protein sequence ID" value="MDP9805028.1"/>
    <property type="molecule type" value="Genomic_DNA"/>
</dbReference>
<gene>
    <name evidence="1" type="ORF">J2771_003336</name>
</gene>
<evidence type="ECO:0000313" key="1">
    <source>
        <dbReference type="EMBL" id="MDP9805028.1"/>
    </source>
</evidence>
<dbReference type="Proteomes" id="UP001240164">
    <property type="component" value="Unassembled WGS sequence"/>
</dbReference>
<organism evidence="1 2">
    <name type="scientific">Acinetobacter calcoaceticus</name>
    <dbReference type="NCBI Taxonomy" id="471"/>
    <lineage>
        <taxon>Bacteria</taxon>
        <taxon>Pseudomonadati</taxon>
        <taxon>Pseudomonadota</taxon>
        <taxon>Gammaproteobacteria</taxon>
        <taxon>Moraxellales</taxon>
        <taxon>Moraxellaceae</taxon>
        <taxon>Acinetobacter</taxon>
        <taxon>Acinetobacter calcoaceticus/baumannii complex</taxon>
    </lineage>
</organism>
<sequence>MKKNLLITLLILLFIVQSLLNYYFWKLTKTPEIHVLEKPLKIYSVEGKYSKNSTLPEYYILPEGTVLYDDSDSLNRRVMVYFNLQGVDFKFEEQDPAILKQPSEVSAIRTTDLSDLLKELPLTKKDIYLIIKYDDSINDSVRSILFKKYKIDLSEYEK</sequence>
<reference evidence="1 2" key="1">
    <citation type="submission" date="2023-07" db="EMBL/GenBank/DDBJ databases">
        <title>Sorghum-associated microbial communities from plants grown in Nebraska, USA.</title>
        <authorList>
            <person name="Schachtman D."/>
        </authorList>
    </citation>
    <scope>NUCLEOTIDE SEQUENCE [LARGE SCALE GENOMIC DNA]</scope>
    <source>
        <strain evidence="1 2">CC146</strain>
    </source>
</reference>
<dbReference type="RefSeq" id="WP_307013167.1">
    <property type="nucleotide sequence ID" value="NZ_JAUSQP010000007.1"/>
</dbReference>
<dbReference type="AlphaFoldDB" id="A0ABD5ARV2"/>